<dbReference type="Proteomes" id="UP001172457">
    <property type="component" value="Chromosome 3"/>
</dbReference>
<evidence type="ECO:0000313" key="3">
    <source>
        <dbReference type="Proteomes" id="UP001172457"/>
    </source>
</evidence>
<keyword evidence="3" id="KW-1185">Reference proteome</keyword>
<comment type="caution">
    <text evidence="2">The sequence shown here is derived from an EMBL/GenBank/DDBJ whole genome shotgun (WGS) entry which is preliminary data.</text>
</comment>
<evidence type="ECO:0000259" key="1">
    <source>
        <dbReference type="Pfam" id="PF13966"/>
    </source>
</evidence>
<evidence type="ECO:0000313" key="2">
    <source>
        <dbReference type="EMBL" id="KAJ9555276.1"/>
    </source>
</evidence>
<dbReference type="PANTHER" id="PTHR33116">
    <property type="entry name" value="REVERSE TRANSCRIPTASE ZINC-BINDING DOMAIN-CONTAINING PROTEIN-RELATED-RELATED"/>
    <property type="match status" value="1"/>
</dbReference>
<dbReference type="PANTHER" id="PTHR33116:SF78">
    <property type="entry name" value="OS12G0587133 PROTEIN"/>
    <property type="match status" value="1"/>
</dbReference>
<reference evidence="2" key="1">
    <citation type="submission" date="2023-03" db="EMBL/GenBank/DDBJ databases">
        <title>Chromosome-scale reference genome and RAD-based genetic map of yellow starthistle (Centaurea solstitialis) reveal putative structural variation and QTLs associated with invader traits.</title>
        <authorList>
            <person name="Reatini B."/>
            <person name="Cang F.A."/>
            <person name="Jiang Q."/>
            <person name="Mckibben M.T.W."/>
            <person name="Barker M.S."/>
            <person name="Rieseberg L.H."/>
            <person name="Dlugosch K.M."/>
        </authorList>
    </citation>
    <scope>NUCLEOTIDE SEQUENCE</scope>
    <source>
        <strain evidence="2">CAN-66</strain>
        <tissue evidence="2">Leaf</tissue>
    </source>
</reference>
<organism evidence="2 3">
    <name type="scientific">Centaurea solstitialis</name>
    <name type="common">yellow star-thistle</name>
    <dbReference type="NCBI Taxonomy" id="347529"/>
    <lineage>
        <taxon>Eukaryota</taxon>
        <taxon>Viridiplantae</taxon>
        <taxon>Streptophyta</taxon>
        <taxon>Embryophyta</taxon>
        <taxon>Tracheophyta</taxon>
        <taxon>Spermatophyta</taxon>
        <taxon>Magnoliopsida</taxon>
        <taxon>eudicotyledons</taxon>
        <taxon>Gunneridae</taxon>
        <taxon>Pentapetalae</taxon>
        <taxon>asterids</taxon>
        <taxon>campanulids</taxon>
        <taxon>Asterales</taxon>
        <taxon>Asteraceae</taxon>
        <taxon>Carduoideae</taxon>
        <taxon>Cardueae</taxon>
        <taxon>Centaureinae</taxon>
        <taxon>Centaurea</taxon>
    </lineage>
</organism>
<dbReference type="AlphaFoldDB" id="A0AA38WNS9"/>
<dbReference type="Pfam" id="PF13966">
    <property type="entry name" value="zf-RVT"/>
    <property type="match status" value="1"/>
</dbReference>
<sequence length="172" mass="19890">MKETRIEELGNMIRLATLSDKEDKWNWEGDDSGVFSVKSLRLFLDNVLNSPFAGFRCWNNWLPPKVNCFVWRLLLNRIPTRSNLRSRGISLSLDACPLCLVEEETVEHLFHSCTVVSDVWKWFCKWCKLSMEQHTSLDHLISSLIDHGTSDKGKKFIHGGCNRVHSLVRVES</sequence>
<dbReference type="InterPro" id="IPR026960">
    <property type="entry name" value="RVT-Znf"/>
</dbReference>
<name>A0AA38WNS9_9ASTR</name>
<proteinExistence type="predicted"/>
<feature type="domain" description="Reverse transcriptase zinc-binding" evidence="1">
    <location>
        <begin position="55"/>
        <end position="120"/>
    </location>
</feature>
<protein>
    <recommendedName>
        <fullName evidence="1">Reverse transcriptase zinc-binding domain-containing protein</fullName>
    </recommendedName>
</protein>
<gene>
    <name evidence="2" type="ORF">OSB04_009890</name>
</gene>
<accession>A0AA38WNS9</accession>
<dbReference type="EMBL" id="JARYMX010000003">
    <property type="protein sequence ID" value="KAJ9555276.1"/>
    <property type="molecule type" value="Genomic_DNA"/>
</dbReference>